<dbReference type="EMBL" id="BPLR01019135">
    <property type="protein sequence ID" value="GIZ04781.1"/>
    <property type="molecule type" value="Genomic_DNA"/>
</dbReference>
<keyword evidence="3" id="KW-1185">Reference proteome</keyword>
<reference evidence="2 3" key="1">
    <citation type="submission" date="2021-06" db="EMBL/GenBank/DDBJ databases">
        <title>Caerostris extrusa draft genome.</title>
        <authorList>
            <person name="Kono N."/>
            <person name="Arakawa K."/>
        </authorList>
    </citation>
    <scope>NUCLEOTIDE SEQUENCE [LARGE SCALE GENOMIC DNA]</scope>
</reference>
<evidence type="ECO:0000313" key="2">
    <source>
        <dbReference type="EMBL" id="GIZ04781.1"/>
    </source>
</evidence>
<sequence>MTHSRMILATTLRAPHQTRSLFTLSTEKNRRFLADIRQNKRGGRTTDWRQSRPSSPGAPWSINRAEKNGFLLRHHSGFGAHCTSAMRDENGAESIPRELHSAQQLVPE</sequence>
<gene>
    <name evidence="2" type="ORF">CEXT_696321</name>
</gene>
<feature type="region of interest" description="Disordered" evidence="1">
    <location>
        <begin position="82"/>
        <end position="108"/>
    </location>
</feature>
<proteinExistence type="predicted"/>
<protein>
    <submittedName>
        <fullName evidence="2">Uncharacterized protein</fullName>
    </submittedName>
</protein>
<name>A0AAV4YEF9_CAEEX</name>
<comment type="caution">
    <text evidence="2">The sequence shown here is derived from an EMBL/GenBank/DDBJ whole genome shotgun (WGS) entry which is preliminary data.</text>
</comment>
<feature type="compositionally biased region" description="Basic and acidic residues" evidence="1">
    <location>
        <begin position="86"/>
        <end position="100"/>
    </location>
</feature>
<organism evidence="2 3">
    <name type="scientific">Caerostris extrusa</name>
    <name type="common">Bark spider</name>
    <name type="synonym">Caerostris bankana</name>
    <dbReference type="NCBI Taxonomy" id="172846"/>
    <lineage>
        <taxon>Eukaryota</taxon>
        <taxon>Metazoa</taxon>
        <taxon>Ecdysozoa</taxon>
        <taxon>Arthropoda</taxon>
        <taxon>Chelicerata</taxon>
        <taxon>Arachnida</taxon>
        <taxon>Araneae</taxon>
        <taxon>Araneomorphae</taxon>
        <taxon>Entelegynae</taxon>
        <taxon>Araneoidea</taxon>
        <taxon>Araneidae</taxon>
        <taxon>Caerostris</taxon>
    </lineage>
</organism>
<accession>A0AAV4YEF9</accession>
<feature type="compositionally biased region" description="Basic and acidic residues" evidence="1">
    <location>
        <begin position="38"/>
        <end position="50"/>
    </location>
</feature>
<evidence type="ECO:0000256" key="1">
    <source>
        <dbReference type="SAM" id="MobiDB-lite"/>
    </source>
</evidence>
<evidence type="ECO:0000313" key="3">
    <source>
        <dbReference type="Proteomes" id="UP001054945"/>
    </source>
</evidence>
<dbReference type="Proteomes" id="UP001054945">
    <property type="component" value="Unassembled WGS sequence"/>
</dbReference>
<dbReference type="AlphaFoldDB" id="A0AAV4YEF9"/>
<feature type="region of interest" description="Disordered" evidence="1">
    <location>
        <begin position="38"/>
        <end position="62"/>
    </location>
</feature>